<name>A0A8S4BSA1_9TELE</name>
<feature type="compositionally biased region" description="Basic and acidic residues" evidence="3">
    <location>
        <begin position="77"/>
        <end position="89"/>
    </location>
</feature>
<reference evidence="5" key="1">
    <citation type="submission" date="2021-05" db="EMBL/GenBank/DDBJ databases">
        <authorList>
            <person name="Tigano A."/>
        </authorList>
    </citation>
    <scope>NUCLEOTIDE SEQUENCE</scope>
</reference>
<protein>
    <submittedName>
        <fullName evidence="5">(Atlantic silverside) hypothetical protein</fullName>
    </submittedName>
</protein>
<evidence type="ECO:0000259" key="4">
    <source>
        <dbReference type="PROSITE" id="PS51034"/>
    </source>
</evidence>
<feature type="region of interest" description="Disordered" evidence="3">
    <location>
        <begin position="77"/>
        <end position="103"/>
    </location>
</feature>
<dbReference type="PANTHER" id="PTHR14002">
    <property type="entry name" value="ENDOGLIN/TGF-BETA RECEPTOR TYPE III"/>
    <property type="match status" value="1"/>
</dbReference>
<dbReference type="Proteomes" id="UP000677803">
    <property type="component" value="Unassembled WGS sequence"/>
</dbReference>
<keyword evidence="2" id="KW-1015">Disulfide bond</keyword>
<dbReference type="PANTHER" id="PTHR14002:SF54">
    <property type="entry name" value="ZONA PELLUCIDA SPERM-BINDING PROTEIN 2"/>
    <property type="match status" value="1"/>
</dbReference>
<accession>A0A8S4BSA1</accession>
<evidence type="ECO:0000313" key="5">
    <source>
        <dbReference type="EMBL" id="CAG5986522.1"/>
    </source>
</evidence>
<evidence type="ECO:0000256" key="3">
    <source>
        <dbReference type="SAM" id="MobiDB-lite"/>
    </source>
</evidence>
<proteinExistence type="predicted"/>
<dbReference type="InterPro" id="IPR001507">
    <property type="entry name" value="ZP_dom"/>
</dbReference>
<comment type="caution">
    <text evidence="5">The sequence shown here is derived from an EMBL/GenBank/DDBJ whole genome shotgun (WGS) entry which is preliminary data.</text>
</comment>
<organism evidence="5 6">
    <name type="scientific">Menidia menidia</name>
    <name type="common">Atlantic silverside</name>
    <dbReference type="NCBI Taxonomy" id="238744"/>
    <lineage>
        <taxon>Eukaryota</taxon>
        <taxon>Metazoa</taxon>
        <taxon>Chordata</taxon>
        <taxon>Craniata</taxon>
        <taxon>Vertebrata</taxon>
        <taxon>Euteleostomi</taxon>
        <taxon>Actinopterygii</taxon>
        <taxon>Neopterygii</taxon>
        <taxon>Teleostei</taxon>
        <taxon>Neoteleostei</taxon>
        <taxon>Acanthomorphata</taxon>
        <taxon>Ovalentaria</taxon>
        <taxon>Atherinomorphae</taxon>
        <taxon>Atheriniformes</taxon>
        <taxon>Atherinopsidae</taxon>
        <taxon>Menidiinae</taxon>
        <taxon>Menidia</taxon>
    </lineage>
</organism>
<feature type="compositionally biased region" description="Polar residues" evidence="3">
    <location>
        <begin position="92"/>
        <end position="103"/>
    </location>
</feature>
<feature type="domain" description="ZP" evidence="4">
    <location>
        <begin position="224"/>
        <end position="396"/>
    </location>
</feature>
<dbReference type="AlphaFoldDB" id="A0A8S4BSA1"/>
<dbReference type="Pfam" id="PF08742">
    <property type="entry name" value="C8"/>
    <property type="match status" value="1"/>
</dbReference>
<dbReference type="SMART" id="SM00832">
    <property type="entry name" value="C8"/>
    <property type="match status" value="1"/>
</dbReference>
<gene>
    <name evidence="5" type="ORF">MMEN_LOCUS16925</name>
</gene>
<evidence type="ECO:0000313" key="6">
    <source>
        <dbReference type="Proteomes" id="UP000677803"/>
    </source>
</evidence>
<dbReference type="InterPro" id="IPR055356">
    <property type="entry name" value="ZP-N"/>
</dbReference>
<dbReference type="PROSITE" id="PS51034">
    <property type="entry name" value="ZP_2"/>
    <property type="match status" value="1"/>
</dbReference>
<dbReference type="EMBL" id="CAJRST010036000">
    <property type="protein sequence ID" value="CAG5986522.1"/>
    <property type="molecule type" value="Genomic_DNA"/>
</dbReference>
<dbReference type="Gene3D" id="2.60.40.3210">
    <property type="entry name" value="Zona pellucida, ZP-N domain"/>
    <property type="match status" value="1"/>
</dbReference>
<dbReference type="OrthoDB" id="9987373at2759"/>
<dbReference type="InterPro" id="IPR014853">
    <property type="entry name" value="VWF/SSPO/ZAN-like_Cys-rich_dom"/>
</dbReference>
<keyword evidence="1" id="KW-0732">Signal</keyword>
<sequence>MQADGEMLALSGGTQTLHGVEISRDRTGVAAKMAAANHSVTVLFDGLTSAIHITATSESPAGGWKSQQLLAFLAPQKQERGGQKEEMKRKNNPNSPIQDGSQATPLCGRLLEAPFSFCHRDVDPHPFLQACTQTQCHLPPAGGAGCPLLEAYAQTCRLLSNISLEGWRPAAGCSPGPQDGCMDKVCSHHEFCGVDRVTGETRCLCRAIFASQYQPSNSFGEPTVCGKKSASVTFANCLLENKGIDYSLLHLNDRSCKGELDNVTHMVTFGFDGDNSCGTVIQANSSHLIFRNTIKSGNISSPGGISRHGEVSMDFSCFHSQPEVESLAIKLRHRCVANSSHLIFRNTIKSGNVSSPGGISRHGEVSMDFSCFHSQPEVESLAIKLRHRCVVSTGLA</sequence>
<dbReference type="Pfam" id="PF23344">
    <property type="entry name" value="ZP-N"/>
    <property type="match status" value="1"/>
</dbReference>
<evidence type="ECO:0000256" key="2">
    <source>
        <dbReference type="ARBA" id="ARBA00023157"/>
    </source>
</evidence>
<evidence type="ECO:0000256" key="1">
    <source>
        <dbReference type="ARBA" id="ARBA00022729"/>
    </source>
</evidence>
<keyword evidence="6" id="KW-1185">Reference proteome</keyword>